<keyword evidence="1" id="KW-0812">Transmembrane</keyword>
<evidence type="ECO:0000313" key="3">
    <source>
        <dbReference type="Proteomes" id="UP001065549"/>
    </source>
</evidence>
<evidence type="ECO:0000313" key="2">
    <source>
        <dbReference type="EMBL" id="MCU7380910.1"/>
    </source>
</evidence>
<evidence type="ECO:0000256" key="1">
    <source>
        <dbReference type="SAM" id="Phobius"/>
    </source>
</evidence>
<name>A0A9J6QZF1_9FIRM</name>
<proteinExistence type="predicted"/>
<dbReference type="RefSeq" id="WP_148396233.1">
    <property type="nucleotide sequence ID" value="NZ_JAJAGH010000017.1"/>
</dbReference>
<organism evidence="2 3">
    <name type="scientific">Hominibacterium faecale</name>
    <dbReference type="NCBI Taxonomy" id="2839743"/>
    <lineage>
        <taxon>Bacteria</taxon>
        <taxon>Bacillati</taxon>
        <taxon>Bacillota</taxon>
        <taxon>Clostridia</taxon>
        <taxon>Peptostreptococcales</taxon>
        <taxon>Anaerovoracaceae</taxon>
        <taxon>Hominibacterium</taxon>
    </lineage>
</organism>
<sequence>MLPVEQLPIDIKGIDPEMRKALEERIVDFEKNHEPQTSKGGAGYVPKIRKGDYIFAGVINGAILLYYIIAVLMA</sequence>
<dbReference type="AlphaFoldDB" id="A0A9J6QZF1"/>
<feature type="transmembrane region" description="Helical" evidence="1">
    <location>
        <begin position="53"/>
        <end position="73"/>
    </location>
</feature>
<keyword evidence="3" id="KW-1185">Reference proteome</keyword>
<dbReference type="EMBL" id="JAOSHN010000016">
    <property type="protein sequence ID" value="MCU7380910.1"/>
    <property type="molecule type" value="Genomic_DNA"/>
</dbReference>
<comment type="caution">
    <text evidence="2">The sequence shown here is derived from an EMBL/GenBank/DDBJ whole genome shotgun (WGS) entry which is preliminary data.</text>
</comment>
<keyword evidence="1" id="KW-1133">Transmembrane helix</keyword>
<dbReference type="Proteomes" id="UP001065549">
    <property type="component" value="Unassembled WGS sequence"/>
</dbReference>
<protein>
    <submittedName>
        <fullName evidence="2">Uncharacterized protein</fullName>
    </submittedName>
</protein>
<keyword evidence="1" id="KW-0472">Membrane</keyword>
<gene>
    <name evidence="2" type="ORF">OBO34_21580</name>
</gene>
<accession>A0A9J6QZF1</accession>
<reference evidence="2" key="1">
    <citation type="submission" date="2022-09" db="EMBL/GenBank/DDBJ databases">
        <title>Culturomic study of gut microbiota in children with autism spectrum disorder.</title>
        <authorList>
            <person name="Efimov B.A."/>
            <person name="Chaplin A.V."/>
            <person name="Sokolova S.R."/>
            <person name="Pikina A.P."/>
            <person name="Korzhanova M."/>
            <person name="Belova V."/>
            <person name="Korostin D."/>
        </authorList>
    </citation>
    <scope>NUCLEOTIDE SEQUENCE</scope>
    <source>
        <strain evidence="2">ASD5510</strain>
    </source>
</reference>